<dbReference type="RefSeq" id="WP_261595114.1">
    <property type="nucleotide sequence ID" value="NZ_CAMAPD010000025.1"/>
</dbReference>
<evidence type="ECO:0000313" key="1">
    <source>
        <dbReference type="EMBL" id="CAH9067411.1"/>
    </source>
</evidence>
<sequence length="487" mass="56303">MSKLIFGLLTPDGEQLDEFQTKLREFTIAFSRYGYRKEIVEASDIEQLLIMAIAKKAQYCLIQSVGHVIDEQWYLPHWHRQGFHQSIQKLCDYNDFLIAGQLYCSENNTLGIETSCMLINLSQYKKLGQPSFGEIDWQPREVLCASPAQSMSVQTLWQKKTKPCDIRGWQFLLSSYQHQLVVRAFSEDINYNRFDLNVSQSNQAFAARLRNINTAFTGEPNLAATQQTFLNRAQKQIQSAKKGVFLLNIESYDDVDNEVKGQPLDTVFSVAAGFKAYRILAAHGFHASSKVVLFDYSKQALAVRQYIVEHWNGEDFTTFVKQVFQQFPEPHTFYQLWHNTNTTNIDWQDLERLWQAELTRWGGADNFKKMWQKFSALEHRFIHVDLLQNKQALFDEIKISGNSYIWWSNAFFTIYSHWHFSAEQRHCIYGDWVNALATAAGECRVNGADHHNCAVNGLTALAYSRLFQKQTGGELNPQQLSCLDIQF</sequence>
<protein>
    <submittedName>
        <fullName evidence="1">Uncharacterized protein</fullName>
    </submittedName>
</protein>
<reference evidence="1 2" key="1">
    <citation type="submission" date="2022-07" db="EMBL/GenBank/DDBJ databases">
        <authorList>
            <person name="Criscuolo A."/>
        </authorList>
    </citation>
    <scope>NUCLEOTIDE SEQUENCE [LARGE SCALE GENOMIC DNA]</scope>
    <source>
        <strain evidence="2">CIP 111951</strain>
    </source>
</reference>
<name>A0ABN8UQZ6_9GAMM</name>
<evidence type="ECO:0000313" key="2">
    <source>
        <dbReference type="Proteomes" id="UP001152485"/>
    </source>
</evidence>
<accession>A0ABN8UQZ6</accession>
<comment type="caution">
    <text evidence="1">The sequence shown here is derived from an EMBL/GenBank/DDBJ whole genome shotgun (WGS) entry which is preliminary data.</text>
</comment>
<dbReference type="EMBL" id="CAMAPD010000025">
    <property type="protein sequence ID" value="CAH9067411.1"/>
    <property type="molecule type" value="Genomic_DNA"/>
</dbReference>
<gene>
    <name evidence="1" type="ORF">PSECIP111951_03787</name>
</gene>
<organism evidence="1 2">
    <name type="scientific">Pseudoalteromonas holothuriae</name>
    <dbReference type="NCBI Taxonomy" id="2963714"/>
    <lineage>
        <taxon>Bacteria</taxon>
        <taxon>Pseudomonadati</taxon>
        <taxon>Pseudomonadota</taxon>
        <taxon>Gammaproteobacteria</taxon>
        <taxon>Alteromonadales</taxon>
        <taxon>Pseudoalteromonadaceae</taxon>
        <taxon>Pseudoalteromonas</taxon>
    </lineage>
</organism>
<proteinExistence type="predicted"/>
<dbReference type="Proteomes" id="UP001152485">
    <property type="component" value="Unassembled WGS sequence"/>
</dbReference>